<evidence type="ECO:0000256" key="6">
    <source>
        <dbReference type="ARBA" id="ARBA00020337"/>
    </source>
</evidence>
<evidence type="ECO:0000256" key="2">
    <source>
        <dbReference type="ARBA" id="ARBA00002681"/>
    </source>
</evidence>
<dbReference type="EMBL" id="JAKIKP010000004">
    <property type="protein sequence ID" value="MCL1142515.1"/>
    <property type="molecule type" value="Genomic_DNA"/>
</dbReference>
<dbReference type="NCBIfam" id="TIGR01198">
    <property type="entry name" value="pgl"/>
    <property type="match status" value="1"/>
</dbReference>
<dbReference type="AlphaFoldDB" id="A0A9X1ZMB9"/>
<dbReference type="GO" id="GO:0006098">
    <property type="term" value="P:pentose-phosphate shunt"/>
    <property type="evidence" value="ECO:0007669"/>
    <property type="project" value="InterPro"/>
</dbReference>
<reference evidence="9" key="1">
    <citation type="submission" date="2022-01" db="EMBL/GenBank/DDBJ databases">
        <title>Whole genome-based taxonomy of the Shewanellaceae.</title>
        <authorList>
            <person name="Martin-Rodriguez A.J."/>
        </authorList>
    </citation>
    <scope>NUCLEOTIDE SEQUENCE</scope>
    <source>
        <strain evidence="9">DSM 16422</strain>
    </source>
</reference>
<sequence>MIKESVFKSFETPANLESTLADKIATQLQDAIDSRGKASLIVSGGSTPLKLFQLLSKKPIEWAEVYITLADERWVESDEKDSNERLVREHLLQNRAASAKFRGLKNMFATPEAGAAMSGESLANFPRPFDVVVLGMGTDGHTCSWFPCSSELNNALSTKEVCVAVNPTTAPHARITLSKDAILNSRQIYLHLVGESKLTVYRQALENDDVTEMPIRAVLAQRKTPVDVFYSA</sequence>
<dbReference type="RefSeq" id="WP_248995195.1">
    <property type="nucleotide sequence ID" value="NZ_JAKIKP010000004.1"/>
</dbReference>
<gene>
    <name evidence="7 9" type="primary">pgl</name>
    <name evidence="9" type="ORF">L2672_07410</name>
</gene>
<evidence type="ECO:0000256" key="1">
    <source>
        <dbReference type="ARBA" id="ARBA00000832"/>
    </source>
</evidence>
<evidence type="ECO:0000256" key="3">
    <source>
        <dbReference type="ARBA" id="ARBA00004961"/>
    </source>
</evidence>
<evidence type="ECO:0000256" key="4">
    <source>
        <dbReference type="ARBA" id="ARBA00010662"/>
    </source>
</evidence>
<dbReference type="CDD" id="cd01400">
    <property type="entry name" value="6PGL"/>
    <property type="match status" value="1"/>
</dbReference>
<comment type="similarity">
    <text evidence="4 7">Belongs to the glucosamine/galactosamine-6-phosphate isomerase family. 6-phosphogluconolactonase subfamily.</text>
</comment>
<comment type="catalytic activity">
    <reaction evidence="1 7">
        <text>6-phospho-D-glucono-1,5-lactone + H2O = 6-phospho-D-gluconate + H(+)</text>
        <dbReference type="Rhea" id="RHEA:12556"/>
        <dbReference type="ChEBI" id="CHEBI:15377"/>
        <dbReference type="ChEBI" id="CHEBI:15378"/>
        <dbReference type="ChEBI" id="CHEBI:57955"/>
        <dbReference type="ChEBI" id="CHEBI:58759"/>
        <dbReference type="EC" id="3.1.1.31"/>
    </reaction>
</comment>
<comment type="pathway">
    <text evidence="3 7">Carbohydrate degradation; pentose phosphate pathway; D-ribulose 5-phosphate from D-glucose 6-phosphate (oxidative stage): step 2/3.</text>
</comment>
<dbReference type="InterPro" id="IPR005900">
    <property type="entry name" value="6-phosphogluconolactonase_DevB"/>
</dbReference>
<organism evidence="9 10">
    <name type="scientific">Shewanella gaetbuli</name>
    <dbReference type="NCBI Taxonomy" id="220752"/>
    <lineage>
        <taxon>Bacteria</taxon>
        <taxon>Pseudomonadati</taxon>
        <taxon>Pseudomonadota</taxon>
        <taxon>Gammaproteobacteria</taxon>
        <taxon>Alteromonadales</taxon>
        <taxon>Shewanellaceae</taxon>
        <taxon>Shewanella</taxon>
    </lineage>
</organism>
<evidence type="ECO:0000313" key="9">
    <source>
        <dbReference type="EMBL" id="MCL1142515.1"/>
    </source>
</evidence>
<feature type="domain" description="Glucosamine/galactosamine-6-phosphate isomerase" evidence="8">
    <location>
        <begin position="12"/>
        <end position="221"/>
    </location>
</feature>
<dbReference type="InterPro" id="IPR039104">
    <property type="entry name" value="6PGL"/>
</dbReference>
<keyword evidence="10" id="KW-1185">Reference proteome</keyword>
<dbReference type="GO" id="GO:0017057">
    <property type="term" value="F:6-phosphogluconolactonase activity"/>
    <property type="evidence" value="ECO:0007669"/>
    <property type="project" value="UniProtKB-UniRule"/>
</dbReference>
<proteinExistence type="inferred from homology"/>
<dbReference type="GO" id="GO:0005975">
    <property type="term" value="P:carbohydrate metabolic process"/>
    <property type="evidence" value="ECO:0007669"/>
    <property type="project" value="UniProtKB-UniRule"/>
</dbReference>
<dbReference type="InterPro" id="IPR037171">
    <property type="entry name" value="NagB/RpiA_transferase-like"/>
</dbReference>
<name>A0A9X1ZMB9_9GAMM</name>
<dbReference type="EC" id="3.1.1.31" evidence="5 7"/>
<dbReference type="InterPro" id="IPR006148">
    <property type="entry name" value="Glc/Gal-6P_isomerase"/>
</dbReference>
<dbReference type="SUPFAM" id="SSF100950">
    <property type="entry name" value="NagB/RpiA/CoA transferase-like"/>
    <property type="match status" value="1"/>
</dbReference>
<dbReference type="PANTHER" id="PTHR11054:SF0">
    <property type="entry name" value="6-PHOSPHOGLUCONOLACTONASE"/>
    <property type="match status" value="1"/>
</dbReference>
<evidence type="ECO:0000259" key="8">
    <source>
        <dbReference type="Pfam" id="PF01182"/>
    </source>
</evidence>
<accession>A0A9X1ZMB9</accession>
<comment type="caution">
    <text evidence="9">The sequence shown here is derived from an EMBL/GenBank/DDBJ whole genome shotgun (WGS) entry which is preliminary data.</text>
</comment>
<comment type="function">
    <text evidence="2 7">Hydrolysis of 6-phosphogluconolactone to 6-phosphogluconate.</text>
</comment>
<dbReference type="PANTHER" id="PTHR11054">
    <property type="entry name" value="6-PHOSPHOGLUCONOLACTONASE"/>
    <property type="match status" value="1"/>
</dbReference>
<dbReference type="Gene3D" id="3.40.50.1360">
    <property type="match status" value="1"/>
</dbReference>
<dbReference type="Proteomes" id="UP001139333">
    <property type="component" value="Unassembled WGS sequence"/>
</dbReference>
<evidence type="ECO:0000313" key="10">
    <source>
        <dbReference type="Proteomes" id="UP001139333"/>
    </source>
</evidence>
<keyword evidence="7 9" id="KW-0378">Hydrolase</keyword>
<dbReference type="Pfam" id="PF01182">
    <property type="entry name" value="Glucosamine_iso"/>
    <property type="match status" value="1"/>
</dbReference>
<evidence type="ECO:0000256" key="5">
    <source>
        <dbReference type="ARBA" id="ARBA00013198"/>
    </source>
</evidence>
<protein>
    <recommendedName>
        <fullName evidence="6 7">6-phosphogluconolactonase</fullName>
        <shortName evidence="7">6PGL</shortName>
        <ecNumber evidence="5 7">3.1.1.31</ecNumber>
    </recommendedName>
</protein>
<evidence type="ECO:0000256" key="7">
    <source>
        <dbReference type="RuleBase" id="RU365095"/>
    </source>
</evidence>